<protein>
    <submittedName>
        <fullName evidence="1">Uncharacterized protein</fullName>
    </submittedName>
</protein>
<organism evidence="1 2">
    <name type="scientific">Elysia crispata</name>
    <name type="common">lettuce slug</name>
    <dbReference type="NCBI Taxonomy" id="231223"/>
    <lineage>
        <taxon>Eukaryota</taxon>
        <taxon>Metazoa</taxon>
        <taxon>Spiralia</taxon>
        <taxon>Lophotrochozoa</taxon>
        <taxon>Mollusca</taxon>
        <taxon>Gastropoda</taxon>
        <taxon>Heterobranchia</taxon>
        <taxon>Euthyneura</taxon>
        <taxon>Panpulmonata</taxon>
        <taxon>Sacoglossa</taxon>
        <taxon>Placobranchoidea</taxon>
        <taxon>Plakobranchidae</taxon>
        <taxon>Elysia</taxon>
    </lineage>
</organism>
<gene>
    <name evidence="1" type="ORF">RRG08_025076</name>
</gene>
<sequence>MKGNTTRVCPTRNVQSETYVTLNIVCDYTELQGVCPDHITVREAASWSAVATWAGGDKARDKSALTRLHDGKRGETKVLYQTLLEQRSRDKRRSVVEQQTLWISPLVFDADYGTPINPSIPSFHRYDADQWYPTQSKASMFFTGMMLINDTPLNPSIPTFLRLCGLLLVLLEFYLDANLSSLIDNRVMRPQRKNILWSGWINTPVVAEAQNTPRD</sequence>
<dbReference type="EMBL" id="JAWDGP010001769">
    <property type="protein sequence ID" value="KAK3788349.1"/>
    <property type="molecule type" value="Genomic_DNA"/>
</dbReference>
<keyword evidence="2" id="KW-1185">Reference proteome</keyword>
<dbReference type="Proteomes" id="UP001283361">
    <property type="component" value="Unassembled WGS sequence"/>
</dbReference>
<comment type="caution">
    <text evidence="1">The sequence shown here is derived from an EMBL/GenBank/DDBJ whole genome shotgun (WGS) entry which is preliminary data.</text>
</comment>
<proteinExistence type="predicted"/>
<reference evidence="1" key="1">
    <citation type="journal article" date="2023" name="G3 (Bethesda)">
        <title>A reference genome for the long-term kleptoplast-retaining sea slug Elysia crispata morphotype clarki.</title>
        <authorList>
            <person name="Eastman K.E."/>
            <person name="Pendleton A.L."/>
            <person name="Shaikh M.A."/>
            <person name="Suttiyut T."/>
            <person name="Ogas R."/>
            <person name="Tomko P."/>
            <person name="Gavelis G."/>
            <person name="Widhalm J.R."/>
            <person name="Wisecaver J.H."/>
        </authorList>
    </citation>
    <scope>NUCLEOTIDE SEQUENCE</scope>
    <source>
        <strain evidence="1">ECLA1</strain>
    </source>
</reference>
<name>A0AAE1AIB7_9GAST</name>
<evidence type="ECO:0000313" key="2">
    <source>
        <dbReference type="Proteomes" id="UP001283361"/>
    </source>
</evidence>
<dbReference type="AlphaFoldDB" id="A0AAE1AIB7"/>
<accession>A0AAE1AIB7</accession>
<evidence type="ECO:0000313" key="1">
    <source>
        <dbReference type="EMBL" id="KAK3788349.1"/>
    </source>
</evidence>